<dbReference type="PATRIC" id="fig|1339327.3.peg.3492"/>
<dbReference type="EMBL" id="JGDJ01000234">
    <property type="protein sequence ID" value="EXZ27934.1"/>
    <property type="molecule type" value="Genomic_DNA"/>
</dbReference>
<sequence length="406" mass="46625">MRSTFKLLFYINRNKVKSDGTTAVLCRISIDGKKSAVATGIYCRPEDWDSKKCEIRTVRENNRLASFRDRLEKAYDNLLRHQGVVTAELLKTTVSGANSVPEYLLQAGEVEREHLRIRSAEINSTSTYRQSKTTQFNLRQFIESRGMKDIAFSDITEEFAESFKVFLKKELGHKPGHVNHCLCWLNRLIYIAVDREILRANPIEDVAYEKKEPLKLRHISRGELKRMMETPLPDPMMELARRTFIFSSLTGLAYADTRALHPRHIGKTSEGRKYIRVCRAKTDVEAFIPLHPIAEQILELYNTTDDDRPVFPLPVRDVLWYEVHGMGVALGMKENLSYHMARHSFGTLMLSSGIPIESIAKMMGHTNINSTQVYAQVTDHKISGDMDRLMKRRQKGDTVLLTEMSE</sequence>
<dbReference type="InterPro" id="IPR025269">
    <property type="entry name" value="SAM-like_dom"/>
</dbReference>
<evidence type="ECO:0000256" key="3">
    <source>
        <dbReference type="ARBA" id="ARBA00023172"/>
    </source>
</evidence>
<dbReference type="InterPro" id="IPR035386">
    <property type="entry name" value="Arm-DNA-bind_5"/>
</dbReference>
<comment type="similarity">
    <text evidence="1">Belongs to the 'phage' integrase family.</text>
</comment>
<dbReference type="CDD" id="cd01185">
    <property type="entry name" value="INTN1_C_like"/>
    <property type="match status" value="1"/>
</dbReference>
<keyword evidence="2" id="KW-0238">DNA-binding</keyword>
<proteinExistence type="inferred from homology"/>
<keyword evidence="3" id="KW-0233">DNA recombination</keyword>
<evidence type="ECO:0000313" key="6">
    <source>
        <dbReference type="Proteomes" id="UP000022082"/>
    </source>
</evidence>
<name>A0A015YZ12_BACFG</name>
<dbReference type="AlphaFoldDB" id="A0A015YZ12"/>
<feature type="domain" description="Tyr recombinase" evidence="4">
    <location>
        <begin position="211"/>
        <end position="387"/>
    </location>
</feature>
<dbReference type="InterPro" id="IPR002104">
    <property type="entry name" value="Integrase_catalytic"/>
</dbReference>
<gene>
    <name evidence="5" type="ORF">M136_2923</name>
</gene>
<dbReference type="PANTHER" id="PTHR30349:SF64">
    <property type="entry name" value="PROPHAGE INTEGRASE INTD-RELATED"/>
    <property type="match status" value="1"/>
</dbReference>
<reference evidence="5 6" key="1">
    <citation type="submission" date="2014-02" db="EMBL/GenBank/DDBJ databases">
        <authorList>
            <person name="Sears C."/>
            <person name="Carroll K."/>
            <person name="Sack B.R."/>
            <person name="Qadri F."/>
            <person name="Myers L.L."/>
            <person name="Chung G.-T."/>
            <person name="Escheverria P."/>
            <person name="Fraser C.M."/>
            <person name="Sadzewicz L."/>
            <person name="Shefchek K.A."/>
            <person name="Tallon L."/>
            <person name="Das S.P."/>
            <person name="Daugherty S."/>
            <person name="Mongodin E.F."/>
        </authorList>
    </citation>
    <scope>NUCLEOTIDE SEQUENCE [LARGE SCALE GENOMIC DNA]</scope>
    <source>
        <strain evidence="5 6">S36L11</strain>
    </source>
</reference>
<organism evidence="5 6">
    <name type="scientific">Bacteroides fragilis str. S36L11</name>
    <dbReference type="NCBI Taxonomy" id="1339327"/>
    <lineage>
        <taxon>Bacteria</taxon>
        <taxon>Pseudomonadati</taxon>
        <taxon>Bacteroidota</taxon>
        <taxon>Bacteroidia</taxon>
        <taxon>Bacteroidales</taxon>
        <taxon>Bacteroidaceae</taxon>
        <taxon>Bacteroides</taxon>
    </lineage>
</organism>
<dbReference type="InterPro" id="IPR013762">
    <property type="entry name" value="Integrase-like_cat_sf"/>
</dbReference>
<dbReference type="InterPro" id="IPR010998">
    <property type="entry name" value="Integrase_recombinase_N"/>
</dbReference>
<dbReference type="RefSeq" id="WP_032558281.1">
    <property type="nucleotide sequence ID" value="NZ_JGDJ01000234.1"/>
</dbReference>
<dbReference type="InterPro" id="IPR011010">
    <property type="entry name" value="DNA_brk_join_enz"/>
</dbReference>
<dbReference type="GO" id="GO:0006310">
    <property type="term" value="P:DNA recombination"/>
    <property type="evidence" value="ECO:0007669"/>
    <property type="project" value="UniProtKB-KW"/>
</dbReference>
<dbReference type="PANTHER" id="PTHR30349">
    <property type="entry name" value="PHAGE INTEGRASE-RELATED"/>
    <property type="match status" value="1"/>
</dbReference>
<dbReference type="Pfam" id="PF13102">
    <property type="entry name" value="Phage_int_SAM_5"/>
    <property type="match status" value="1"/>
</dbReference>
<dbReference type="GO" id="GO:0015074">
    <property type="term" value="P:DNA integration"/>
    <property type="evidence" value="ECO:0007669"/>
    <property type="project" value="InterPro"/>
</dbReference>
<evidence type="ECO:0000259" key="4">
    <source>
        <dbReference type="PROSITE" id="PS51898"/>
    </source>
</evidence>
<evidence type="ECO:0000313" key="5">
    <source>
        <dbReference type="EMBL" id="EXZ27934.1"/>
    </source>
</evidence>
<dbReference type="GO" id="GO:0003677">
    <property type="term" value="F:DNA binding"/>
    <property type="evidence" value="ECO:0007669"/>
    <property type="project" value="UniProtKB-KW"/>
</dbReference>
<dbReference type="PROSITE" id="PS51898">
    <property type="entry name" value="TYR_RECOMBINASE"/>
    <property type="match status" value="1"/>
</dbReference>
<dbReference type="Pfam" id="PF00589">
    <property type="entry name" value="Phage_integrase"/>
    <property type="match status" value="1"/>
</dbReference>
<comment type="caution">
    <text evidence="5">The sequence shown here is derived from an EMBL/GenBank/DDBJ whole genome shotgun (WGS) entry which is preliminary data.</text>
</comment>
<accession>A0A015YZ12</accession>
<dbReference type="Gene3D" id="1.10.443.10">
    <property type="entry name" value="Intergrase catalytic core"/>
    <property type="match status" value="1"/>
</dbReference>
<dbReference type="Proteomes" id="UP000022082">
    <property type="component" value="Unassembled WGS sequence"/>
</dbReference>
<dbReference type="Gene3D" id="1.10.150.130">
    <property type="match status" value="1"/>
</dbReference>
<evidence type="ECO:0000256" key="2">
    <source>
        <dbReference type="ARBA" id="ARBA00023125"/>
    </source>
</evidence>
<dbReference type="SUPFAM" id="SSF56349">
    <property type="entry name" value="DNA breaking-rejoining enzymes"/>
    <property type="match status" value="1"/>
</dbReference>
<evidence type="ECO:0000256" key="1">
    <source>
        <dbReference type="ARBA" id="ARBA00008857"/>
    </source>
</evidence>
<dbReference type="InterPro" id="IPR050090">
    <property type="entry name" value="Tyrosine_recombinase_XerCD"/>
</dbReference>
<protein>
    <submittedName>
        <fullName evidence="5">Phage integrase family protein</fullName>
    </submittedName>
</protein>
<dbReference type="Pfam" id="PF17293">
    <property type="entry name" value="Arm-DNA-bind_5"/>
    <property type="match status" value="1"/>
</dbReference>